<evidence type="ECO:0000259" key="3">
    <source>
        <dbReference type="Pfam" id="PF01261"/>
    </source>
</evidence>
<dbReference type="SUPFAM" id="SSF51658">
    <property type="entry name" value="Xylose isomerase-like"/>
    <property type="match status" value="1"/>
</dbReference>
<proteinExistence type="predicted"/>
<feature type="compositionally biased region" description="Basic and acidic residues" evidence="1">
    <location>
        <begin position="327"/>
        <end position="336"/>
    </location>
</feature>
<comment type="caution">
    <text evidence="4">The sequence shown here is derived from an EMBL/GenBank/DDBJ whole genome shotgun (WGS) entry which is preliminary data.</text>
</comment>
<evidence type="ECO:0000256" key="2">
    <source>
        <dbReference type="SAM" id="SignalP"/>
    </source>
</evidence>
<dbReference type="PANTHER" id="PTHR12110">
    <property type="entry name" value="HYDROXYPYRUVATE ISOMERASE"/>
    <property type="match status" value="1"/>
</dbReference>
<sequence>MINLGRRKFLTIGAGALAARATAAESGGGAGAGLALGFDHYAIRAMDWGPAALVGFAEKLEVDTLFITDLDVFESLEADALATVRRLAEEKQLRLLLGTWSICPSSVTFKNRWGTADEHLQLGIRAAKSLGSPVLRVVLGSARDRLTDGGIEARIEDTVKVLRRNKQQAVDAGVKIAVENHAGDMHSLELKSLVEAAGRDFVGVNLDAGNALWSLETPLENLENLGEYVLTTSLRDSAVWETEKGIAVQWTAMGEGMVDWKTYFARFAELCPEVAVNIETISGVSREFQVDTPEFMKAWPKGLPASYEKLRSWAKTGKPQQPAKPRPGQDKKKSDQEYQLSEIERSIAYCKSIGLGRKA</sequence>
<keyword evidence="2" id="KW-0732">Signal</keyword>
<feature type="chain" id="PRO_5045418327" evidence="2">
    <location>
        <begin position="24"/>
        <end position="359"/>
    </location>
</feature>
<organism evidence="4 5">
    <name type="scientific">Haloferula chungangensis</name>
    <dbReference type="NCBI Taxonomy" id="1048331"/>
    <lineage>
        <taxon>Bacteria</taxon>
        <taxon>Pseudomonadati</taxon>
        <taxon>Verrucomicrobiota</taxon>
        <taxon>Verrucomicrobiia</taxon>
        <taxon>Verrucomicrobiales</taxon>
        <taxon>Verrucomicrobiaceae</taxon>
        <taxon>Haloferula</taxon>
    </lineage>
</organism>
<evidence type="ECO:0000313" key="5">
    <source>
        <dbReference type="Proteomes" id="UP001596472"/>
    </source>
</evidence>
<dbReference type="PANTHER" id="PTHR12110:SF53">
    <property type="entry name" value="BLR5974 PROTEIN"/>
    <property type="match status" value="1"/>
</dbReference>
<keyword evidence="5" id="KW-1185">Reference proteome</keyword>
<feature type="signal peptide" evidence="2">
    <location>
        <begin position="1"/>
        <end position="23"/>
    </location>
</feature>
<dbReference type="Proteomes" id="UP001596472">
    <property type="component" value="Unassembled WGS sequence"/>
</dbReference>
<dbReference type="InterPro" id="IPR050312">
    <property type="entry name" value="IolE/XylAMocC-like"/>
</dbReference>
<dbReference type="PROSITE" id="PS51318">
    <property type="entry name" value="TAT"/>
    <property type="match status" value="1"/>
</dbReference>
<keyword evidence="4" id="KW-0413">Isomerase</keyword>
<dbReference type="InterPro" id="IPR006311">
    <property type="entry name" value="TAT_signal"/>
</dbReference>
<dbReference type="InterPro" id="IPR036237">
    <property type="entry name" value="Xyl_isomerase-like_sf"/>
</dbReference>
<evidence type="ECO:0000313" key="4">
    <source>
        <dbReference type="EMBL" id="MFC7339176.1"/>
    </source>
</evidence>
<feature type="domain" description="Xylose isomerase-like TIM barrel" evidence="3">
    <location>
        <begin position="72"/>
        <end position="281"/>
    </location>
</feature>
<feature type="region of interest" description="Disordered" evidence="1">
    <location>
        <begin position="314"/>
        <end position="339"/>
    </location>
</feature>
<protein>
    <submittedName>
        <fullName evidence="4">Sugar phosphate isomerase/epimerase family protein</fullName>
    </submittedName>
</protein>
<accession>A0ABW2LCD3</accession>
<dbReference type="Gene3D" id="3.20.20.150">
    <property type="entry name" value="Divalent-metal-dependent TIM barrel enzymes"/>
    <property type="match status" value="1"/>
</dbReference>
<dbReference type="RefSeq" id="WP_379715485.1">
    <property type="nucleotide sequence ID" value="NZ_JBHTBS010000013.1"/>
</dbReference>
<dbReference type="GO" id="GO:0016853">
    <property type="term" value="F:isomerase activity"/>
    <property type="evidence" value="ECO:0007669"/>
    <property type="project" value="UniProtKB-KW"/>
</dbReference>
<dbReference type="Pfam" id="PF01261">
    <property type="entry name" value="AP_endonuc_2"/>
    <property type="match status" value="1"/>
</dbReference>
<dbReference type="EMBL" id="JBHTBS010000013">
    <property type="protein sequence ID" value="MFC7339176.1"/>
    <property type="molecule type" value="Genomic_DNA"/>
</dbReference>
<dbReference type="InterPro" id="IPR013022">
    <property type="entry name" value="Xyl_isomerase-like_TIM-brl"/>
</dbReference>
<name>A0ABW2LCD3_9BACT</name>
<gene>
    <name evidence="4" type="ORF">ACFQY0_18425</name>
</gene>
<reference evidence="5" key="1">
    <citation type="journal article" date="2019" name="Int. J. Syst. Evol. Microbiol.">
        <title>The Global Catalogue of Microorganisms (GCM) 10K type strain sequencing project: providing services to taxonomists for standard genome sequencing and annotation.</title>
        <authorList>
            <consortium name="The Broad Institute Genomics Platform"/>
            <consortium name="The Broad Institute Genome Sequencing Center for Infectious Disease"/>
            <person name="Wu L."/>
            <person name="Ma J."/>
        </authorList>
    </citation>
    <scope>NUCLEOTIDE SEQUENCE [LARGE SCALE GENOMIC DNA]</scope>
    <source>
        <strain evidence="5">CGMCC 4.1467</strain>
    </source>
</reference>
<evidence type="ECO:0000256" key="1">
    <source>
        <dbReference type="SAM" id="MobiDB-lite"/>
    </source>
</evidence>